<evidence type="ECO:0000313" key="3">
    <source>
        <dbReference type="EMBL" id="HCO26380.1"/>
    </source>
</evidence>
<evidence type="ECO:0000313" key="4">
    <source>
        <dbReference type="Proteomes" id="UP000263642"/>
    </source>
</evidence>
<feature type="compositionally biased region" description="Polar residues" evidence="1">
    <location>
        <begin position="59"/>
        <end position="70"/>
    </location>
</feature>
<proteinExistence type="predicted"/>
<feature type="region of interest" description="Disordered" evidence="1">
    <location>
        <begin position="41"/>
        <end position="82"/>
    </location>
</feature>
<sequence>MIRIYQDLSRNIQWMDSSQMQVFRVVFVMSLVLCTFSLKGCGSSTTSDNQRPAPVPVEKNQTVSATASTEQTEKPTASAAEP</sequence>
<protein>
    <submittedName>
        <fullName evidence="3">Uncharacterized protein</fullName>
    </submittedName>
</protein>
<dbReference type="EMBL" id="DQAY01000157">
    <property type="protein sequence ID" value="HCO26380.1"/>
    <property type="molecule type" value="Genomic_DNA"/>
</dbReference>
<dbReference type="AlphaFoldDB" id="A0A3D3RFJ4"/>
<gene>
    <name evidence="3" type="ORF">DIT97_26435</name>
</gene>
<organism evidence="3 4">
    <name type="scientific">Gimesia maris</name>
    <dbReference type="NCBI Taxonomy" id="122"/>
    <lineage>
        <taxon>Bacteria</taxon>
        <taxon>Pseudomonadati</taxon>
        <taxon>Planctomycetota</taxon>
        <taxon>Planctomycetia</taxon>
        <taxon>Planctomycetales</taxon>
        <taxon>Planctomycetaceae</taxon>
        <taxon>Gimesia</taxon>
    </lineage>
</organism>
<keyword evidence="2" id="KW-0472">Membrane</keyword>
<evidence type="ECO:0000256" key="2">
    <source>
        <dbReference type="SAM" id="Phobius"/>
    </source>
</evidence>
<dbReference type="Proteomes" id="UP000263642">
    <property type="component" value="Unassembled WGS sequence"/>
</dbReference>
<keyword evidence="2" id="KW-1133">Transmembrane helix</keyword>
<feature type="transmembrane region" description="Helical" evidence="2">
    <location>
        <begin position="21"/>
        <end position="38"/>
    </location>
</feature>
<keyword evidence="2" id="KW-0812">Transmembrane</keyword>
<accession>A0A3D3RFJ4</accession>
<evidence type="ECO:0000256" key="1">
    <source>
        <dbReference type="SAM" id="MobiDB-lite"/>
    </source>
</evidence>
<comment type="caution">
    <text evidence="3">The sequence shown here is derived from an EMBL/GenBank/DDBJ whole genome shotgun (WGS) entry which is preliminary data.</text>
</comment>
<name>A0A3D3RFJ4_9PLAN</name>
<feature type="non-terminal residue" evidence="3">
    <location>
        <position position="82"/>
    </location>
</feature>
<reference evidence="3 4" key="1">
    <citation type="journal article" date="2018" name="Nat. Biotechnol.">
        <title>A standardized bacterial taxonomy based on genome phylogeny substantially revises the tree of life.</title>
        <authorList>
            <person name="Parks D.H."/>
            <person name="Chuvochina M."/>
            <person name="Waite D.W."/>
            <person name="Rinke C."/>
            <person name="Skarshewski A."/>
            <person name="Chaumeil P.A."/>
            <person name="Hugenholtz P."/>
        </authorList>
    </citation>
    <scope>NUCLEOTIDE SEQUENCE [LARGE SCALE GENOMIC DNA]</scope>
    <source>
        <strain evidence="3">UBA9375</strain>
    </source>
</reference>